<organism evidence="2 3">
    <name type="scientific">Sanghuangporus baumii</name>
    <name type="common">Phellinus baumii</name>
    <dbReference type="NCBI Taxonomy" id="108892"/>
    <lineage>
        <taxon>Eukaryota</taxon>
        <taxon>Fungi</taxon>
        <taxon>Dikarya</taxon>
        <taxon>Basidiomycota</taxon>
        <taxon>Agaricomycotina</taxon>
        <taxon>Agaricomycetes</taxon>
        <taxon>Hymenochaetales</taxon>
        <taxon>Hymenochaetaceae</taxon>
        <taxon>Sanghuangporus</taxon>
    </lineage>
</organism>
<dbReference type="GO" id="GO:0005524">
    <property type="term" value="F:ATP binding"/>
    <property type="evidence" value="ECO:0007669"/>
    <property type="project" value="InterPro"/>
</dbReference>
<comment type="caution">
    <text evidence="2">The sequence shown here is derived from an EMBL/GenBank/DDBJ whole genome shotgun (WGS) entry which is preliminary data.</text>
</comment>
<evidence type="ECO:0000313" key="3">
    <source>
        <dbReference type="Proteomes" id="UP000757232"/>
    </source>
</evidence>
<gene>
    <name evidence="2" type="ORF">A7U60_g2977</name>
</gene>
<dbReference type="EMBL" id="LNZH02000148">
    <property type="protein sequence ID" value="OCB89797.1"/>
    <property type="molecule type" value="Genomic_DNA"/>
</dbReference>
<proteinExistence type="predicted"/>
<name>A0A9Q5I201_SANBA</name>
<dbReference type="Proteomes" id="UP000757232">
    <property type="component" value="Unassembled WGS sequence"/>
</dbReference>
<sequence length="160" mass="18658">MIQDGSDDEVDVVVKFTVRYHEQAHRILEQKELAPRLHSCIPLVGDMYMVIMDYIKNTSLYLTKPEDPEKVLSDVKTAVDLLHAQDLVFGDLRVQNIVLKPKGKAMLIDFDWVGKHNVDRYPASWNKDAGKWSPSVNRRVLMDKAHDTFMLDKLRRHWEE</sequence>
<evidence type="ECO:0000313" key="2">
    <source>
        <dbReference type="EMBL" id="OCB89797.1"/>
    </source>
</evidence>
<dbReference type="AlphaFoldDB" id="A0A9Q5I201"/>
<dbReference type="Gene3D" id="1.10.510.10">
    <property type="entry name" value="Transferase(Phosphotransferase) domain 1"/>
    <property type="match status" value="1"/>
</dbReference>
<evidence type="ECO:0000259" key="1">
    <source>
        <dbReference type="PROSITE" id="PS50011"/>
    </source>
</evidence>
<keyword evidence="3" id="KW-1185">Reference proteome</keyword>
<dbReference type="PROSITE" id="PS50011">
    <property type="entry name" value="PROTEIN_KINASE_DOM"/>
    <property type="match status" value="1"/>
</dbReference>
<dbReference type="InterPro" id="IPR011009">
    <property type="entry name" value="Kinase-like_dom_sf"/>
</dbReference>
<dbReference type="SUPFAM" id="SSF56112">
    <property type="entry name" value="Protein kinase-like (PK-like)"/>
    <property type="match status" value="1"/>
</dbReference>
<accession>A0A9Q5I201</accession>
<feature type="domain" description="Protein kinase" evidence="1">
    <location>
        <begin position="1"/>
        <end position="160"/>
    </location>
</feature>
<reference evidence="2" key="1">
    <citation type="submission" date="2016-06" db="EMBL/GenBank/DDBJ databases">
        <title>Draft Genome sequence of the fungus Inonotus baumii.</title>
        <authorList>
            <person name="Zhu H."/>
            <person name="Lin W."/>
        </authorList>
    </citation>
    <scope>NUCLEOTIDE SEQUENCE</scope>
    <source>
        <strain evidence="2">821</strain>
    </source>
</reference>
<dbReference type="GO" id="GO:0004672">
    <property type="term" value="F:protein kinase activity"/>
    <property type="evidence" value="ECO:0007669"/>
    <property type="project" value="InterPro"/>
</dbReference>
<dbReference type="OrthoDB" id="3250441at2759"/>
<protein>
    <recommendedName>
        <fullName evidence="1">Protein kinase domain-containing protein</fullName>
    </recommendedName>
</protein>
<dbReference type="InterPro" id="IPR000719">
    <property type="entry name" value="Prot_kinase_dom"/>
</dbReference>